<evidence type="ECO:0000313" key="3">
    <source>
        <dbReference type="Proteomes" id="UP000250434"/>
    </source>
</evidence>
<dbReference type="Pfam" id="PF02811">
    <property type="entry name" value="PHP"/>
    <property type="match status" value="1"/>
</dbReference>
<proteinExistence type="predicted"/>
<dbReference type="SUPFAM" id="SSF89550">
    <property type="entry name" value="PHP domain-like"/>
    <property type="match status" value="1"/>
</dbReference>
<dbReference type="PANTHER" id="PTHR42924:SF3">
    <property type="entry name" value="POLYMERASE_HISTIDINOL PHOSPHATASE N-TERMINAL DOMAIN-CONTAINING PROTEIN"/>
    <property type="match status" value="1"/>
</dbReference>
<organism evidence="2 3">
    <name type="scientific">Amycolatopsis albispora</name>
    <dbReference type="NCBI Taxonomy" id="1804986"/>
    <lineage>
        <taxon>Bacteria</taxon>
        <taxon>Bacillati</taxon>
        <taxon>Actinomycetota</taxon>
        <taxon>Actinomycetes</taxon>
        <taxon>Pseudonocardiales</taxon>
        <taxon>Pseudonocardiaceae</taxon>
        <taxon>Amycolatopsis</taxon>
    </lineage>
</organism>
<dbReference type="SMART" id="SM00481">
    <property type="entry name" value="POLIIIAc"/>
    <property type="match status" value="1"/>
</dbReference>
<dbReference type="GO" id="GO:0035312">
    <property type="term" value="F:5'-3' DNA exonuclease activity"/>
    <property type="evidence" value="ECO:0007669"/>
    <property type="project" value="TreeGrafter"/>
</dbReference>
<evidence type="ECO:0000259" key="1">
    <source>
        <dbReference type="SMART" id="SM00481"/>
    </source>
</evidence>
<name>A0A344LGI1_9PSEU</name>
<dbReference type="EMBL" id="CP015163">
    <property type="protein sequence ID" value="AXB47155.1"/>
    <property type="molecule type" value="Genomic_DNA"/>
</dbReference>
<dbReference type="GO" id="GO:0004534">
    <property type="term" value="F:5'-3' RNA exonuclease activity"/>
    <property type="evidence" value="ECO:0007669"/>
    <property type="project" value="TreeGrafter"/>
</dbReference>
<dbReference type="Proteomes" id="UP000250434">
    <property type="component" value="Chromosome"/>
</dbReference>
<dbReference type="PANTHER" id="PTHR42924">
    <property type="entry name" value="EXONUCLEASE"/>
    <property type="match status" value="1"/>
</dbReference>
<reference evidence="2 3" key="1">
    <citation type="submission" date="2016-04" db="EMBL/GenBank/DDBJ databases">
        <title>Complete genome sequence and analysis of deep-sea sediment isolate, Amycolatopsis sp. WP1.</title>
        <authorList>
            <person name="Wang H."/>
            <person name="Chen S."/>
            <person name="Wu Q."/>
        </authorList>
    </citation>
    <scope>NUCLEOTIDE SEQUENCE [LARGE SCALE GENOMIC DNA]</scope>
    <source>
        <strain evidence="2 3">WP1</strain>
    </source>
</reference>
<evidence type="ECO:0000313" key="2">
    <source>
        <dbReference type="EMBL" id="AXB47155.1"/>
    </source>
</evidence>
<dbReference type="Gene3D" id="1.10.150.650">
    <property type="match status" value="1"/>
</dbReference>
<feature type="domain" description="Polymerase/histidinol phosphatase N-terminal" evidence="1">
    <location>
        <begin position="6"/>
        <end position="70"/>
    </location>
</feature>
<dbReference type="InterPro" id="IPR003141">
    <property type="entry name" value="Pol/His_phosphatase_N"/>
</dbReference>
<dbReference type="RefSeq" id="WP_113696213.1">
    <property type="nucleotide sequence ID" value="NZ_CP015163.1"/>
</dbReference>
<dbReference type="InterPro" id="IPR052018">
    <property type="entry name" value="PHP_domain"/>
</dbReference>
<dbReference type="AlphaFoldDB" id="A0A344LGI1"/>
<gene>
    <name evidence="2" type="ORF">A4R43_35795</name>
</gene>
<dbReference type="InterPro" id="IPR004013">
    <property type="entry name" value="PHP_dom"/>
</dbReference>
<dbReference type="KEGG" id="aab:A4R43_35795"/>
<dbReference type="Gene3D" id="3.20.20.140">
    <property type="entry name" value="Metal-dependent hydrolases"/>
    <property type="match status" value="1"/>
</dbReference>
<dbReference type="InterPro" id="IPR016195">
    <property type="entry name" value="Pol/histidinol_Pase-like"/>
</dbReference>
<sequence length="288" mass="30057">MDAVRIDLHTHSTVSDGTDSPAELMAAAAAAGLQVIALTDHDTTAGWQAAVEALPRGLTLVPGAEMSCVSGPPGQRIGVHLLGYLFDPAAEVLVAEQRRLRAQRRTRVRTMAERMAADGLPVDPDEVLGLLPEDSPAGRPHLAQALVRAGTVSTVDEAFARYLASGRGYYVPGADTPVETALEMITAAGGVTVLAHAFAHTRGPTLSEEAIAKLAALGLTGLEVDHPNHEPADRDRLRALARDLDLVVTGSSDYHGTNKTIALGADLTAPDCFEELVGQASGTQLVTG</sequence>
<protein>
    <submittedName>
        <fullName evidence="2">Phosphatase</fullName>
    </submittedName>
</protein>
<keyword evidence="3" id="KW-1185">Reference proteome</keyword>
<accession>A0A344LGI1</accession>
<dbReference type="OrthoDB" id="9804333at2"/>
<dbReference type="CDD" id="cd07438">
    <property type="entry name" value="PHP_HisPPase_AMP"/>
    <property type="match status" value="1"/>
</dbReference>